<dbReference type="AlphaFoldDB" id="A0A2N5N8V8"/>
<evidence type="ECO:0000313" key="2">
    <source>
        <dbReference type="EMBL" id="PLT46720.1"/>
    </source>
</evidence>
<feature type="domain" description="Rv2525c-like glycoside hydrolase-like" evidence="1">
    <location>
        <begin position="16"/>
        <end position="183"/>
    </location>
</feature>
<keyword evidence="3" id="KW-1185">Reference proteome</keyword>
<dbReference type="Pfam" id="PF08924">
    <property type="entry name" value="Rv2525c_GlyHyd-like"/>
    <property type="match status" value="1"/>
</dbReference>
<name>A0A2N5N8V8_9BACL</name>
<dbReference type="InterPro" id="IPR015020">
    <property type="entry name" value="Rv2525c-like_Glyco_Hydro-like"/>
</dbReference>
<accession>A0A2N5N8V8</accession>
<proteinExistence type="predicted"/>
<gene>
    <name evidence="2" type="ORF">B8V81_0944</name>
</gene>
<sequence length="215" mass="22920">MAKGIDTAVNCHSLVKAIHEAGYAFVGRYYNRNRPQKNLTREEAAALSAEGLYIVAVWENGFPTSAAYFDYEAGKKDGADAAAYARRTIGQPGGTPIYFTVDYDASEADLNGPVRDYIRGVVESVQAEGAEAAGKGGKPYAIGIYGSGYSCSRIRAENPQVAYAWLAESRGWRGHEAFAGWNIRQLQSTTVCGLSVDTNESSGDGGGFRIAVPAG</sequence>
<dbReference type="Proteomes" id="UP000234789">
    <property type="component" value="Unassembled WGS sequence"/>
</dbReference>
<evidence type="ECO:0000259" key="1">
    <source>
        <dbReference type="Pfam" id="PF08924"/>
    </source>
</evidence>
<organism evidence="2 3">
    <name type="scientific">Paenibacillus pasadenensis</name>
    <dbReference type="NCBI Taxonomy" id="217090"/>
    <lineage>
        <taxon>Bacteria</taxon>
        <taxon>Bacillati</taxon>
        <taxon>Bacillota</taxon>
        <taxon>Bacilli</taxon>
        <taxon>Bacillales</taxon>
        <taxon>Paenibacillaceae</taxon>
        <taxon>Paenibacillus</taxon>
    </lineage>
</organism>
<reference evidence="2 3" key="1">
    <citation type="submission" date="2017-05" db="EMBL/GenBank/DDBJ databases">
        <title>Functional genome analysis of Paenibacillus pasadenensis strain R16: insights on endophytic life style and antifungal activity.</title>
        <authorList>
            <person name="Passera A."/>
            <person name="Marcolungo L."/>
            <person name="Casati P."/>
            <person name="Brasca M."/>
            <person name="Quaglino F."/>
            <person name="Delledonne M."/>
        </authorList>
    </citation>
    <scope>NUCLEOTIDE SEQUENCE [LARGE SCALE GENOMIC DNA]</scope>
    <source>
        <strain evidence="2 3">R16</strain>
    </source>
</reference>
<dbReference type="InterPro" id="IPR017853">
    <property type="entry name" value="GH"/>
</dbReference>
<dbReference type="SUPFAM" id="SSF51445">
    <property type="entry name" value="(Trans)glycosidases"/>
    <property type="match status" value="1"/>
</dbReference>
<comment type="caution">
    <text evidence="2">The sequence shown here is derived from an EMBL/GenBank/DDBJ whole genome shotgun (WGS) entry which is preliminary data.</text>
</comment>
<dbReference type="EMBL" id="NFEZ01000003">
    <property type="protein sequence ID" value="PLT46720.1"/>
    <property type="molecule type" value="Genomic_DNA"/>
</dbReference>
<dbReference type="Gene3D" id="3.20.20.80">
    <property type="entry name" value="Glycosidases"/>
    <property type="match status" value="1"/>
</dbReference>
<evidence type="ECO:0000313" key="3">
    <source>
        <dbReference type="Proteomes" id="UP000234789"/>
    </source>
</evidence>
<protein>
    <submittedName>
        <fullName evidence="2">Putative peptidoglycan binding domain protein</fullName>
    </submittedName>
</protein>
<dbReference type="RefSeq" id="WP_101807859.1">
    <property type="nucleotide sequence ID" value="NZ_NFEZ01000003.1"/>
</dbReference>